<comment type="caution">
    <text evidence="3">The sequence shown here is derived from an EMBL/GenBank/DDBJ whole genome shotgun (WGS) entry which is preliminary data.</text>
</comment>
<accession>A0ABX9DZJ0</accession>
<evidence type="ECO:0000256" key="2">
    <source>
        <dbReference type="SAM" id="MobiDB-lite"/>
    </source>
</evidence>
<feature type="region of interest" description="Disordered" evidence="2">
    <location>
        <begin position="698"/>
        <end position="720"/>
    </location>
</feature>
<sequence>MNSPLAIPRTSNRGVIGSRNLVTVQTIDVARLTTHPVPLVPGTFIAVSGQGPRGDSNGSGKTSFLAAVSILLADPQWQLHHRGGRIAAGVLFRADSAGVKGLGHNASTGYIIGVFADDDDPHQTAVTVWIRLETSKPYFQVRWADGVHLANDPDEQQRYLQADSIWQSLRGNEPISASRMAEVLYGDSPRCLAYLDTPLRPPVPSLLSQQMTEMAPKDIGESLIALSGSKGHLDEEREQRGQVLEQRRKRDASLAQAAERDARDTADLRAIDDRDAARAELTAAETSWRQYVALMYAQVQKADRLAAEEIEALAEQHGAAAAQAKAAEDELAGLRRNTDLSGDEARRRDAWTKAKKHTSDLRLNRTRVSERHTLLVDERNRLLGGATDWDGRSAVETLVERDKAVEDRNRKQILREAADQAVGDAQAELQRAEEGRAGNAGQIIDALRAQQIDSVALFDVLEVDEAVRRDWEPRLWAYRDAVVVEHDLLEEARNVIADVPGALIITTDDEEGSLPDGVRCRLPVTAFLHALSNRFDTLFSPPGALDSVLGLTVTGGFAEPQTGHDAVLTRLRRELSAAREKLNIAAGHVQLAEAALALAVARHDSAVAAERLEVVNSEEQELASKIATLDGALVTAEGEEERRQSEWESARDALSGYQHMIAALDVKLAALRETEKARLTNLMNRKKRRQDLDVEEWRALRPTDADDTDNPYDEQTSSNPADLRLDAVERLTEALRLFGIDPFDAESAPDELRECVTLRVALARHEGGKAPQTALTTIALPLRTKLDVIAGADKVTRTRIVEQRAEHQRIHHGLELDLADAEMRLGVLQDMISQRVEGILSRVSNAFNRLDEARGGNGADLHVATSVPDGAAEWVWEVTPRWKRSRSGGHVSYREVANGAQVKVYAVQLVLAAVLADSETHGRVLVLDELGNSLGEVNRKDVLRALKRVAQESRVTILGTCQDSVLVDAADVCGQLLWFSHVSESDAYNRPTRVWGFNEMSEQVELTAGHIRSGREKEEGDD</sequence>
<proteinExistence type="predicted"/>
<evidence type="ECO:0000313" key="4">
    <source>
        <dbReference type="Proteomes" id="UP000248714"/>
    </source>
</evidence>
<evidence type="ECO:0000256" key="1">
    <source>
        <dbReference type="SAM" id="Coils"/>
    </source>
</evidence>
<dbReference type="SUPFAM" id="SSF52540">
    <property type="entry name" value="P-loop containing nucleoside triphosphate hydrolases"/>
    <property type="match status" value="1"/>
</dbReference>
<evidence type="ECO:0000313" key="3">
    <source>
        <dbReference type="EMBL" id="RAS61281.1"/>
    </source>
</evidence>
<gene>
    <name evidence="3" type="ORF">C8D87_110229</name>
</gene>
<dbReference type="InterPro" id="IPR027417">
    <property type="entry name" value="P-loop_NTPase"/>
</dbReference>
<keyword evidence="4" id="KW-1185">Reference proteome</keyword>
<protein>
    <submittedName>
        <fullName evidence="3">Uncharacterized protein</fullName>
    </submittedName>
</protein>
<name>A0ABX9DZJ0_9PSEU</name>
<feature type="region of interest" description="Disordered" evidence="2">
    <location>
        <begin position="228"/>
        <end position="266"/>
    </location>
</feature>
<feature type="coiled-coil region" evidence="1">
    <location>
        <begin position="310"/>
        <end position="337"/>
    </location>
</feature>
<reference evidence="3 4" key="1">
    <citation type="submission" date="2018-06" db="EMBL/GenBank/DDBJ databases">
        <title>Genomic Encyclopedia of Type Strains, Phase IV (KMG-IV): sequencing the most valuable type-strain genomes for metagenomic binning, comparative biology and taxonomic classification.</title>
        <authorList>
            <person name="Goeker M."/>
        </authorList>
    </citation>
    <scope>NUCLEOTIDE SEQUENCE [LARGE SCALE GENOMIC DNA]</scope>
    <source>
        <strain evidence="3 4">DSM 45479</strain>
    </source>
</reference>
<organism evidence="3 4">
    <name type="scientific">Lentzea atacamensis</name>
    <dbReference type="NCBI Taxonomy" id="531938"/>
    <lineage>
        <taxon>Bacteria</taxon>
        <taxon>Bacillati</taxon>
        <taxon>Actinomycetota</taxon>
        <taxon>Actinomycetes</taxon>
        <taxon>Pseudonocardiales</taxon>
        <taxon>Pseudonocardiaceae</taxon>
        <taxon>Lentzea</taxon>
    </lineage>
</organism>
<dbReference type="Proteomes" id="UP000248714">
    <property type="component" value="Unassembled WGS sequence"/>
</dbReference>
<feature type="compositionally biased region" description="Basic and acidic residues" evidence="2">
    <location>
        <begin position="231"/>
        <end position="266"/>
    </location>
</feature>
<keyword evidence="1" id="KW-0175">Coiled coil</keyword>
<dbReference type="EMBL" id="QLTT01000010">
    <property type="protein sequence ID" value="RAS61281.1"/>
    <property type="molecule type" value="Genomic_DNA"/>
</dbReference>